<dbReference type="Proteomes" id="UP000186817">
    <property type="component" value="Unassembled WGS sequence"/>
</dbReference>
<reference evidence="1 2" key="1">
    <citation type="submission" date="2016-02" db="EMBL/GenBank/DDBJ databases">
        <title>Genome analysis of coral dinoflagellate symbionts highlights evolutionary adaptations to a symbiotic lifestyle.</title>
        <authorList>
            <person name="Aranda M."/>
            <person name="Li Y."/>
            <person name="Liew Y.J."/>
            <person name="Baumgarten S."/>
            <person name="Simakov O."/>
            <person name="Wilson M."/>
            <person name="Piel J."/>
            <person name="Ashoor H."/>
            <person name="Bougouffa S."/>
            <person name="Bajic V.B."/>
            <person name="Ryu T."/>
            <person name="Ravasi T."/>
            <person name="Bayer T."/>
            <person name="Micklem G."/>
            <person name="Kim H."/>
            <person name="Bhak J."/>
            <person name="Lajeunesse T.C."/>
            <person name="Voolstra C.R."/>
        </authorList>
    </citation>
    <scope>NUCLEOTIDE SEQUENCE [LARGE SCALE GENOMIC DNA]</scope>
    <source>
        <strain evidence="1 2">CCMP2467</strain>
    </source>
</reference>
<dbReference type="EMBL" id="LSRX01001747">
    <property type="protein sequence ID" value="OLP77536.1"/>
    <property type="molecule type" value="Genomic_DNA"/>
</dbReference>
<accession>A0A1Q9C3P4</accession>
<dbReference type="AlphaFoldDB" id="A0A1Q9C3P4"/>
<organism evidence="1 2">
    <name type="scientific">Symbiodinium microadriaticum</name>
    <name type="common">Dinoflagellate</name>
    <name type="synonym">Zooxanthella microadriatica</name>
    <dbReference type="NCBI Taxonomy" id="2951"/>
    <lineage>
        <taxon>Eukaryota</taxon>
        <taxon>Sar</taxon>
        <taxon>Alveolata</taxon>
        <taxon>Dinophyceae</taxon>
        <taxon>Suessiales</taxon>
        <taxon>Symbiodiniaceae</taxon>
        <taxon>Symbiodinium</taxon>
    </lineage>
</organism>
<sequence length="143" mass="16585">MENGYRKWGKLPCECLVGMYFNERELKCTVVERDMDDFAMFVAKFLKDFTDVSYVCKVRGLALRLQDVADMHKVRQHPVERLGQQSLLKLLSRAQLVEGELEVPAMMSTLETGKLRSQAGDQLSLLPKRCDRRLLLLRRRGDH</sequence>
<keyword evidence="2" id="KW-1185">Reference proteome</keyword>
<evidence type="ECO:0000313" key="1">
    <source>
        <dbReference type="EMBL" id="OLP77536.1"/>
    </source>
</evidence>
<evidence type="ECO:0000313" key="2">
    <source>
        <dbReference type="Proteomes" id="UP000186817"/>
    </source>
</evidence>
<proteinExistence type="predicted"/>
<name>A0A1Q9C3P4_SYMMI</name>
<gene>
    <name evidence="1" type="ORF">AK812_SmicGene42387</name>
</gene>
<comment type="caution">
    <text evidence="1">The sequence shown here is derived from an EMBL/GenBank/DDBJ whole genome shotgun (WGS) entry which is preliminary data.</text>
</comment>
<protein>
    <submittedName>
        <fullName evidence="1">Uncharacterized protein</fullName>
    </submittedName>
</protein>